<keyword evidence="2 8" id="KW-0575">Peroxidase</keyword>
<keyword evidence="5" id="KW-0676">Redox-active center</keyword>
<evidence type="ECO:0000256" key="8">
    <source>
        <dbReference type="RuleBase" id="RU000499"/>
    </source>
</evidence>
<dbReference type="Proteomes" id="UP000001997">
    <property type="component" value="Unassembled WGS sequence"/>
</dbReference>
<organism evidence="9 10">
    <name type="scientific">Meyerozyma guilliermondii (strain ATCC 6260 / CBS 566 / DSM 6381 / JCM 1539 / NBRC 10279 / NRRL Y-324)</name>
    <name type="common">Yeast</name>
    <name type="synonym">Candida guilliermondii</name>
    <dbReference type="NCBI Taxonomy" id="294746"/>
    <lineage>
        <taxon>Eukaryota</taxon>
        <taxon>Fungi</taxon>
        <taxon>Dikarya</taxon>
        <taxon>Ascomycota</taxon>
        <taxon>Saccharomycotina</taxon>
        <taxon>Pichiomycetes</taxon>
        <taxon>Debaryomycetaceae</taxon>
        <taxon>Meyerozyma</taxon>
    </lineage>
</organism>
<dbReference type="HOGENOM" id="CLU_029507_2_2_1"/>
<dbReference type="PROSITE" id="PS00763">
    <property type="entry name" value="GLUTATHIONE_PEROXID_2"/>
    <property type="match status" value="1"/>
</dbReference>
<dbReference type="OrthoDB" id="446890at2759"/>
<dbReference type="InterPro" id="IPR000889">
    <property type="entry name" value="Glutathione_peroxidase"/>
</dbReference>
<dbReference type="eggNOG" id="KOG1651">
    <property type="taxonomic scope" value="Eukaryota"/>
</dbReference>
<dbReference type="EMBL" id="CH408159">
    <property type="protein sequence ID" value="EDK40056.1"/>
    <property type="molecule type" value="Genomic_DNA"/>
</dbReference>
<sequence length="164" mass="18780">MAPTAMFYDFTVLDNQKRPLPLSLLKGKVVVVVNVATLCGFAPQYYELQQIWNLHRDKGLVILAFPCNQFGNQEPLPAAQVAAQVHAEYGVTFPIMEKVYVNGPHEHPLYTFLKNQQKNCLGFKGIKWNFEKFVIDRNGEVVRRFGTDTPPRAIEPYLRELLEN</sequence>
<comment type="catalytic activity">
    <reaction evidence="6">
        <text>a hydroperoxide + [thioredoxin]-dithiol = an alcohol + [thioredoxin]-disulfide + H2O</text>
        <dbReference type="Rhea" id="RHEA:62620"/>
        <dbReference type="Rhea" id="RHEA-COMP:10698"/>
        <dbReference type="Rhea" id="RHEA-COMP:10700"/>
        <dbReference type="ChEBI" id="CHEBI:15377"/>
        <dbReference type="ChEBI" id="CHEBI:29950"/>
        <dbReference type="ChEBI" id="CHEBI:30879"/>
        <dbReference type="ChEBI" id="CHEBI:35924"/>
        <dbReference type="ChEBI" id="CHEBI:50058"/>
        <dbReference type="EC" id="1.11.1.24"/>
    </reaction>
</comment>
<comment type="similarity">
    <text evidence="1 8">Belongs to the glutathione peroxidase family.</text>
</comment>
<keyword evidence="4 8" id="KW-0560">Oxidoreductase</keyword>
<dbReference type="AlphaFoldDB" id="A5DLK3"/>
<dbReference type="GO" id="GO:0034599">
    <property type="term" value="P:cellular response to oxidative stress"/>
    <property type="evidence" value="ECO:0007669"/>
    <property type="project" value="TreeGrafter"/>
</dbReference>
<evidence type="ECO:0000313" key="10">
    <source>
        <dbReference type="Proteomes" id="UP000001997"/>
    </source>
</evidence>
<dbReference type="PROSITE" id="PS00460">
    <property type="entry name" value="GLUTATHIONE_PEROXID_1"/>
    <property type="match status" value="1"/>
</dbReference>
<dbReference type="PANTHER" id="PTHR11592">
    <property type="entry name" value="GLUTATHIONE PEROXIDASE"/>
    <property type="match status" value="1"/>
</dbReference>
<reference evidence="9 10" key="1">
    <citation type="journal article" date="2009" name="Nature">
        <title>Evolution of pathogenicity and sexual reproduction in eight Candida genomes.</title>
        <authorList>
            <person name="Butler G."/>
            <person name="Rasmussen M.D."/>
            <person name="Lin M.F."/>
            <person name="Santos M.A."/>
            <person name="Sakthikumar S."/>
            <person name="Munro C.A."/>
            <person name="Rheinbay E."/>
            <person name="Grabherr M."/>
            <person name="Forche A."/>
            <person name="Reedy J.L."/>
            <person name="Agrafioti I."/>
            <person name="Arnaud M.B."/>
            <person name="Bates S."/>
            <person name="Brown A.J."/>
            <person name="Brunke S."/>
            <person name="Costanzo M.C."/>
            <person name="Fitzpatrick D.A."/>
            <person name="de Groot P.W."/>
            <person name="Harris D."/>
            <person name="Hoyer L.L."/>
            <person name="Hube B."/>
            <person name="Klis F.M."/>
            <person name="Kodira C."/>
            <person name="Lennard N."/>
            <person name="Logue M.E."/>
            <person name="Martin R."/>
            <person name="Neiman A.M."/>
            <person name="Nikolaou E."/>
            <person name="Quail M.A."/>
            <person name="Quinn J."/>
            <person name="Santos M.C."/>
            <person name="Schmitzberger F.F."/>
            <person name="Sherlock G."/>
            <person name="Shah P."/>
            <person name="Silverstein K.A."/>
            <person name="Skrzypek M.S."/>
            <person name="Soll D."/>
            <person name="Staggs R."/>
            <person name="Stansfield I."/>
            <person name="Stumpf M.P."/>
            <person name="Sudbery P.E."/>
            <person name="Srikantha T."/>
            <person name="Zeng Q."/>
            <person name="Berman J."/>
            <person name="Berriman M."/>
            <person name="Heitman J."/>
            <person name="Gow N.A."/>
            <person name="Lorenz M.C."/>
            <person name="Birren B.W."/>
            <person name="Kellis M."/>
            <person name="Cuomo C.A."/>
        </authorList>
    </citation>
    <scope>NUCLEOTIDE SEQUENCE [LARGE SCALE GENOMIC DNA]</scope>
    <source>
        <strain evidence="10">ATCC 6260 / CBS 566 / DSM 6381 / JCM 1539 / NBRC 10279 / NRRL Y-324</strain>
    </source>
</reference>
<dbReference type="InterPro" id="IPR029759">
    <property type="entry name" value="GPX_AS"/>
</dbReference>
<dbReference type="STRING" id="294746.A5DLK3"/>
<keyword evidence="3" id="KW-0049">Antioxidant</keyword>
<evidence type="ECO:0000313" key="9">
    <source>
        <dbReference type="EMBL" id="EDK40056.1"/>
    </source>
</evidence>
<evidence type="ECO:0000256" key="5">
    <source>
        <dbReference type="ARBA" id="ARBA00023284"/>
    </source>
</evidence>
<feature type="active site" evidence="7">
    <location>
        <position position="39"/>
    </location>
</feature>
<evidence type="ECO:0000256" key="1">
    <source>
        <dbReference type="ARBA" id="ARBA00006926"/>
    </source>
</evidence>
<dbReference type="CDD" id="cd00340">
    <property type="entry name" value="GSH_Peroxidase"/>
    <property type="match status" value="1"/>
</dbReference>
<proteinExistence type="inferred from homology"/>
<dbReference type="InterPro" id="IPR029760">
    <property type="entry name" value="GPX_CS"/>
</dbReference>
<evidence type="ECO:0000256" key="6">
    <source>
        <dbReference type="ARBA" id="ARBA00049091"/>
    </source>
</evidence>
<dbReference type="InterPro" id="IPR036249">
    <property type="entry name" value="Thioredoxin-like_sf"/>
</dbReference>
<dbReference type="PRINTS" id="PR01011">
    <property type="entry name" value="GLUTPROXDASE"/>
</dbReference>
<dbReference type="FunFam" id="3.40.30.10:FF:000010">
    <property type="entry name" value="Glutathione peroxidase"/>
    <property type="match status" value="1"/>
</dbReference>
<dbReference type="PROSITE" id="PS51355">
    <property type="entry name" value="GLUTATHIONE_PEROXID_3"/>
    <property type="match status" value="1"/>
</dbReference>
<dbReference type="SUPFAM" id="SSF52833">
    <property type="entry name" value="Thioredoxin-like"/>
    <property type="match status" value="1"/>
</dbReference>
<dbReference type="Pfam" id="PF00255">
    <property type="entry name" value="GSHPx"/>
    <property type="match status" value="1"/>
</dbReference>
<name>A5DLK3_PICGU</name>
<protein>
    <recommendedName>
        <fullName evidence="8">Glutathione peroxidase</fullName>
    </recommendedName>
</protein>
<dbReference type="PANTHER" id="PTHR11592:SF78">
    <property type="entry name" value="GLUTATHIONE PEROXIDASE"/>
    <property type="match status" value="1"/>
</dbReference>
<dbReference type="RefSeq" id="XP_001483425.1">
    <property type="nucleotide sequence ID" value="XM_001483375.1"/>
</dbReference>
<dbReference type="VEuPathDB" id="FungiDB:PGUG_04154"/>
<evidence type="ECO:0000256" key="4">
    <source>
        <dbReference type="ARBA" id="ARBA00023002"/>
    </source>
</evidence>
<evidence type="ECO:0000256" key="2">
    <source>
        <dbReference type="ARBA" id="ARBA00022559"/>
    </source>
</evidence>
<accession>A5DLK3</accession>
<dbReference type="GO" id="GO:0140824">
    <property type="term" value="F:thioredoxin-dependent peroxiredoxin activity"/>
    <property type="evidence" value="ECO:0007669"/>
    <property type="project" value="UniProtKB-EC"/>
</dbReference>
<dbReference type="OMA" id="MASGENW"/>
<evidence type="ECO:0000256" key="7">
    <source>
        <dbReference type="PIRSR" id="PIRSR000303-1"/>
    </source>
</evidence>
<keyword evidence="10" id="KW-1185">Reference proteome</keyword>
<dbReference type="KEGG" id="pgu:PGUG_04154"/>
<dbReference type="InParanoid" id="A5DLK3"/>
<gene>
    <name evidence="9" type="ORF">PGUG_04154</name>
</gene>
<evidence type="ECO:0000256" key="3">
    <source>
        <dbReference type="ARBA" id="ARBA00022862"/>
    </source>
</evidence>
<dbReference type="PIRSF" id="PIRSF000303">
    <property type="entry name" value="Glutathion_perox"/>
    <property type="match status" value="1"/>
</dbReference>
<dbReference type="Gene3D" id="3.40.30.10">
    <property type="entry name" value="Glutaredoxin"/>
    <property type="match status" value="1"/>
</dbReference>
<dbReference type="GeneID" id="5125342"/>